<evidence type="ECO:0000313" key="2">
    <source>
        <dbReference type="Proteomes" id="UP001165960"/>
    </source>
</evidence>
<reference evidence="1" key="1">
    <citation type="submission" date="2022-04" db="EMBL/GenBank/DDBJ databases">
        <title>Genome of the entomopathogenic fungus Entomophthora muscae.</title>
        <authorList>
            <person name="Elya C."/>
            <person name="Lovett B.R."/>
            <person name="Lee E."/>
            <person name="Macias A.M."/>
            <person name="Hajek A.E."/>
            <person name="De Bivort B.L."/>
            <person name="Kasson M.T."/>
            <person name="De Fine Licht H.H."/>
            <person name="Stajich J.E."/>
        </authorList>
    </citation>
    <scope>NUCLEOTIDE SEQUENCE</scope>
    <source>
        <strain evidence="1">Berkeley</strain>
    </source>
</reference>
<sequence length="77" mass="8592">MTKDNQKAFRSMSNSAHKEFICRLHEQDTGMEYTGMKASGHWSTSQPVQEAAPPVDNKQAHKESAEEPLTKQLATTS</sequence>
<gene>
    <name evidence="1" type="ORF">DSO57_1007394</name>
</gene>
<dbReference type="EMBL" id="QTSX02002151">
    <property type="protein sequence ID" value="KAJ9078357.1"/>
    <property type="molecule type" value="Genomic_DNA"/>
</dbReference>
<keyword evidence="2" id="KW-1185">Reference proteome</keyword>
<comment type="caution">
    <text evidence="1">The sequence shown here is derived from an EMBL/GenBank/DDBJ whole genome shotgun (WGS) entry which is preliminary data.</text>
</comment>
<dbReference type="Proteomes" id="UP001165960">
    <property type="component" value="Unassembled WGS sequence"/>
</dbReference>
<proteinExistence type="predicted"/>
<protein>
    <submittedName>
        <fullName evidence="1">Uncharacterized protein</fullName>
    </submittedName>
</protein>
<organism evidence="1 2">
    <name type="scientific">Entomophthora muscae</name>
    <dbReference type="NCBI Taxonomy" id="34485"/>
    <lineage>
        <taxon>Eukaryota</taxon>
        <taxon>Fungi</taxon>
        <taxon>Fungi incertae sedis</taxon>
        <taxon>Zoopagomycota</taxon>
        <taxon>Entomophthoromycotina</taxon>
        <taxon>Entomophthoromycetes</taxon>
        <taxon>Entomophthorales</taxon>
        <taxon>Entomophthoraceae</taxon>
        <taxon>Entomophthora</taxon>
    </lineage>
</organism>
<accession>A0ACC2TV23</accession>
<evidence type="ECO:0000313" key="1">
    <source>
        <dbReference type="EMBL" id="KAJ9078357.1"/>
    </source>
</evidence>
<name>A0ACC2TV23_9FUNG</name>